<dbReference type="Pfam" id="PF16452">
    <property type="entry name" value="Phage_CI_C"/>
    <property type="match status" value="1"/>
</dbReference>
<accession>A0A5Q0TIL9</accession>
<dbReference type="GO" id="GO:0051259">
    <property type="term" value="P:protein complex oligomerization"/>
    <property type="evidence" value="ECO:0007669"/>
    <property type="project" value="InterPro"/>
</dbReference>
<feature type="domain" description="Bacteriophage CI repressor C-terminal" evidence="2">
    <location>
        <begin position="121"/>
        <end position="220"/>
    </location>
</feature>
<dbReference type="RefSeq" id="WP_153446888.1">
    <property type="nucleotide sequence ID" value="NZ_CP045699.1"/>
</dbReference>
<dbReference type="CDD" id="cd00093">
    <property type="entry name" value="HTH_XRE"/>
    <property type="match status" value="1"/>
</dbReference>
<name>A0A5Q0TIL9_9VIBR</name>
<protein>
    <submittedName>
        <fullName evidence="3">Transcriptional regulator</fullName>
    </submittedName>
</protein>
<sequence>MDIKSKMHFDQLNCDLSRQINYKSGIEFIKKLKLALNLDQQLEIADAFGVSKSTVASWVQRDLTPYELAIRLHLHTGLSLRWLLLDEGEMFSAGNSYSIQESKQIHSYADKRLQPKKLFDIDTFDLKGSKLNLLGTTTIDQTLLDDFGVQNVLAIKELYGLSIVDKENTNPISGYYLIDIDGVYSINKIQRVPGKILALTFNSDVVEFPSDEIRVLGKVVIQINKK</sequence>
<dbReference type="InterPro" id="IPR010744">
    <property type="entry name" value="Phage_CI_N"/>
</dbReference>
<dbReference type="Gene3D" id="1.10.260.40">
    <property type="entry name" value="lambda repressor-like DNA-binding domains"/>
    <property type="match status" value="1"/>
</dbReference>
<proteinExistence type="predicted"/>
<feature type="domain" description="Bacteriophage CI repressor N-terminal" evidence="1">
    <location>
        <begin position="27"/>
        <end position="91"/>
    </location>
</feature>
<dbReference type="Proteomes" id="UP000348942">
    <property type="component" value="Chromosome 1"/>
</dbReference>
<dbReference type="InterPro" id="IPR032499">
    <property type="entry name" value="Phage_CI_C"/>
</dbReference>
<evidence type="ECO:0000313" key="3">
    <source>
        <dbReference type="EMBL" id="QGA64737.1"/>
    </source>
</evidence>
<gene>
    <name evidence="3" type="ORF">GFB47_04570</name>
</gene>
<reference evidence="3 4" key="1">
    <citation type="submission" date="2019-10" db="EMBL/GenBank/DDBJ databases">
        <title>Vibrio sp. nov., isolated from Coralline algae surface.</title>
        <authorList>
            <person name="Geng Y."/>
            <person name="Zhang X."/>
        </authorList>
    </citation>
    <scope>NUCLEOTIDE SEQUENCE [LARGE SCALE GENOMIC DNA]</scope>
    <source>
        <strain evidence="3 4">SM1977</strain>
    </source>
</reference>
<evidence type="ECO:0000259" key="2">
    <source>
        <dbReference type="Pfam" id="PF16452"/>
    </source>
</evidence>
<dbReference type="GO" id="GO:0003677">
    <property type="term" value="F:DNA binding"/>
    <property type="evidence" value="ECO:0007669"/>
    <property type="project" value="InterPro"/>
</dbReference>
<evidence type="ECO:0000259" key="1">
    <source>
        <dbReference type="Pfam" id="PF07022"/>
    </source>
</evidence>
<dbReference type="AlphaFoldDB" id="A0A5Q0TIL9"/>
<dbReference type="Gene3D" id="2.10.109.10">
    <property type="entry name" value="Umud Fragment, subunit A"/>
    <property type="match status" value="1"/>
</dbReference>
<keyword evidence="4" id="KW-1185">Reference proteome</keyword>
<dbReference type="InterPro" id="IPR010982">
    <property type="entry name" value="Lambda_DNA-bd_dom_sf"/>
</dbReference>
<dbReference type="EMBL" id="CP045699">
    <property type="protein sequence ID" value="QGA64737.1"/>
    <property type="molecule type" value="Genomic_DNA"/>
</dbReference>
<organism evidence="3 4">
    <name type="scientific">Vibrio algicola</name>
    <dbReference type="NCBI Taxonomy" id="2662262"/>
    <lineage>
        <taxon>Bacteria</taxon>
        <taxon>Pseudomonadati</taxon>
        <taxon>Pseudomonadota</taxon>
        <taxon>Gammaproteobacteria</taxon>
        <taxon>Vibrionales</taxon>
        <taxon>Vibrionaceae</taxon>
        <taxon>Vibrio</taxon>
    </lineage>
</organism>
<dbReference type="InterPro" id="IPR001387">
    <property type="entry name" value="Cro/C1-type_HTH"/>
</dbReference>
<dbReference type="Pfam" id="PF07022">
    <property type="entry name" value="Phage_CI_repr"/>
    <property type="match status" value="1"/>
</dbReference>
<evidence type="ECO:0000313" key="4">
    <source>
        <dbReference type="Proteomes" id="UP000348942"/>
    </source>
</evidence>
<dbReference type="GO" id="GO:0045892">
    <property type="term" value="P:negative regulation of DNA-templated transcription"/>
    <property type="evidence" value="ECO:0007669"/>
    <property type="project" value="InterPro"/>
</dbReference>